<proteinExistence type="predicted"/>
<gene>
    <name evidence="1" type="ORF">IPOD504_LOCUS7953</name>
</gene>
<feature type="non-terminal residue" evidence="1">
    <location>
        <position position="1"/>
    </location>
</feature>
<protein>
    <submittedName>
        <fullName evidence="1">Uncharacterized protein</fullName>
    </submittedName>
</protein>
<reference evidence="1" key="1">
    <citation type="submission" date="2022-03" db="EMBL/GenBank/DDBJ databases">
        <authorList>
            <person name="Martin H S."/>
        </authorList>
    </citation>
    <scope>NUCLEOTIDE SEQUENCE</scope>
</reference>
<accession>A0ABN8ID06</accession>
<dbReference type="Proteomes" id="UP000837857">
    <property type="component" value="Chromosome 20"/>
</dbReference>
<name>A0ABN8ID06_9NEOP</name>
<dbReference type="EMBL" id="OW152832">
    <property type="protein sequence ID" value="CAH2051814.1"/>
    <property type="molecule type" value="Genomic_DNA"/>
</dbReference>
<sequence>MCVYSAEELQVNKANNLEYGFIASRGCATLSYYRIDVLECQDERLQSQGDTVAEFSSWGNSTCRHRAAW</sequence>
<evidence type="ECO:0000313" key="2">
    <source>
        <dbReference type="Proteomes" id="UP000837857"/>
    </source>
</evidence>
<evidence type="ECO:0000313" key="1">
    <source>
        <dbReference type="EMBL" id="CAH2051814.1"/>
    </source>
</evidence>
<keyword evidence="2" id="KW-1185">Reference proteome</keyword>
<organism evidence="1 2">
    <name type="scientific">Iphiclides podalirius</name>
    <name type="common">scarce swallowtail</name>
    <dbReference type="NCBI Taxonomy" id="110791"/>
    <lineage>
        <taxon>Eukaryota</taxon>
        <taxon>Metazoa</taxon>
        <taxon>Ecdysozoa</taxon>
        <taxon>Arthropoda</taxon>
        <taxon>Hexapoda</taxon>
        <taxon>Insecta</taxon>
        <taxon>Pterygota</taxon>
        <taxon>Neoptera</taxon>
        <taxon>Endopterygota</taxon>
        <taxon>Lepidoptera</taxon>
        <taxon>Glossata</taxon>
        <taxon>Ditrysia</taxon>
        <taxon>Papilionoidea</taxon>
        <taxon>Papilionidae</taxon>
        <taxon>Papilioninae</taxon>
        <taxon>Iphiclides</taxon>
    </lineage>
</organism>